<reference evidence="2 3" key="1">
    <citation type="submission" date="2018-12" db="EMBL/GenBank/DDBJ databases">
        <authorList>
            <consortium name="Pathogen Informatics"/>
        </authorList>
    </citation>
    <scope>NUCLEOTIDE SEQUENCE [LARGE SCALE GENOMIC DNA]</scope>
    <source>
        <strain evidence="2 3">NCTC10296</strain>
    </source>
</reference>
<proteinExistence type="predicted"/>
<keyword evidence="3" id="KW-1185">Reference proteome</keyword>
<dbReference type="STRING" id="493.BWD07_06525"/>
<dbReference type="KEGG" id="nci:NCTC10296_02414"/>
<evidence type="ECO:0000256" key="1">
    <source>
        <dbReference type="SAM" id="Phobius"/>
    </source>
</evidence>
<keyword evidence="1" id="KW-0472">Membrane</keyword>
<evidence type="ECO:0000313" key="2">
    <source>
        <dbReference type="EMBL" id="VEF03619.1"/>
    </source>
</evidence>
<feature type="transmembrane region" description="Helical" evidence="1">
    <location>
        <begin position="150"/>
        <end position="171"/>
    </location>
</feature>
<evidence type="ECO:0000313" key="3">
    <source>
        <dbReference type="Proteomes" id="UP000279284"/>
    </source>
</evidence>
<name>A0A3S5E8G4_9NEIS</name>
<feature type="transmembrane region" description="Helical" evidence="1">
    <location>
        <begin position="183"/>
        <end position="200"/>
    </location>
</feature>
<sequence length="233" mass="26044">MKSEHILQTIRALNVMLSRKLKAPFGVMGVYCADKTPEDIPSSGTYYLLDKTGITLIQNNNVRAEYRLGQRSLLNFFLDHCPEDKRRQAAILLSYSPLFWRLRSALNIHAGTIPLGRLLQNIASTGALAALVITWFAARQSQPEAKPVAVYMSICFILALSSIARIGDWWDDIRAGINPGIDYARRLGLVLAGLVPFYYYANITHSLLEKPLQYTLLSTTAAAVCMSFFSNRN</sequence>
<organism evidence="2 3">
    <name type="scientific">Neisseria canis</name>
    <dbReference type="NCBI Taxonomy" id="493"/>
    <lineage>
        <taxon>Bacteria</taxon>
        <taxon>Pseudomonadati</taxon>
        <taxon>Pseudomonadota</taxon>
        <taxon>Betaproteobacteria</taxon>
        <taxon>Neisseriales</taxon>
        <taxon>Neisseriaceae</taxon>
        <taxon>Neisseria</taxon>
    </lineage>
</organism>
<dbReference type="AlphaFoldDB" id="A0A3S5E8G4"/>
<dbReference type="EMBL" id="LR134313">
    <property type="protein sequence ID" value="VEF03619.1"/>
    <property type="molecule type" value="Genomic_DNA"/>
</dbReference>
<gene>
    <name evidence="2" type="ORF">NCTC10296_02414</name>
</gene>
<dbReference type="RefSeq" id="WP_126326797.1">
    <property type="nucleotide sequence ID" value="NZ_CAUJPY010000013.1"/>
</dbReference>
<accession>A0A3S5E8G4</accession>
<keyword evidence="1" id="KW-0812">Transmembrane</keyword>
<dbReference type="Proteomes" id="UP000279284">
    <property type="component" value="Chromosome"/>
</dbReference>
<dbReference type="OrthoDB" id="8605371at2"/>
<feature type="transmembrane region" description="Helical" evidence="1">
    <location>
        <begin position="212"/>
        <end position="229"/>
    </location>
</feature>
<protein>
    <submittedName>
        <fullName evidence="2">Uncharacterized protein</fullName>
    </submittedName>
</protein>
<keyword evidence="1" id="KW-1133">Transmembrane helix</keyword>
<feature type="transmembrane region" description="Helical" evidence="1">
    <location>
        <begin position="118"/>
        <end position="138"/>
    </location>
</feature>